<keyword evidence="2" id="KW-1185">Reference proteome</keyword>
<reference evidence="2" key="1">
    <citation type="submission" date="2013-01" db="EMBL/GenBank/DDBJ databases">
        <title>Draft Genome Sequence of a Mulberry Tree, Morus notabilis C.K. Schneid.</title>
        <authorList>
            <person name="He N."/>
            <person name="Zhao S."/>
        </authorList>
    </citation>
    <scope>NUCLEOTIDE SEQUENCE</scope>
</reference>
<organism evidence="1 2">
    <name type="scientific">Morus notabilis</name>
    <dbReference type="NCBI Taxonomy" id="981085"/>
    <lineage>
        <taxon>Eukaryota</taxon>
        <taxon>Viridiplantae</taxon>
        <taxon>Streptophyta</taxon>
        <taxon>Embryophyta</taxon>
        <taxon>Tracheophyta</taxon>
        <taxon>Spermatophyta</taxon>
        <taxon>Magnoliopsida</taxon>
        <taxon>eudicotyledons</taxon>
        <taxon>Gunneridae</taxon>
        <taxon>Pentapetalae</taxon>
        <taxon>rosids</taxon>
        <taxon>fabids</taxon>
        <taxon>Rosales</taxon>
        <taxon>Moraceae</taxon>
        <taxon>Moreae</taxon>
        <taxon>Morus</taxon>
    </lineage>
</organism>
<gene>
    <name evidence="1" type="ORF">L484_022174</name>
</gene>
<protein>
    <submittedName>
        <fullName evidence="1">Uncharacterized protein</fullName>
    </submittedName>
</protein>
<accession>W9R080</accession>
<evidence type="ECO:0000313" key="2">
    <source>
        <dbReference type="Proteomes" id="UP000030645"/>
    </source>
</evidence>
<dbReference type="Proteomes" id="UP000030645">
    <property type="component" value="Unassembled WGS sequence"/>
</dbReference>
<name>W9R080_9ROSA</name>
<proteinExistence type="predicted"/>
<dbReference type="AlphaFoldDB" id="W9R080"/>
<sequence length="74" mass="8657">MEKRVIPKRAYKVFIKLMRWSTEERKEKERNSKTKRPKIIIPKLTACSFCNKLPCSRWGVLTEGESTNATPSET</sequence>
<dbReference type="EMBL" id="KE344442">
    <property type="protein sequence ID" value="EXB62286.1"/>
    <property type="molecule type" value="Genomic_DNA"/>
</dbReference>
<evidence type="ECO:0000313" key="1">
    <source>
        <dbReference type="EMBL" id="EXB62286.1"/>
    </source>
</evidence>